<dbReference type="STRING" id="1884261.A0A5C3QGT8"/>
<dbReference type="SFLD" id="SFLDG00358">
    <property type="entry name" value="Main_(cytGST)"/>
    <property type="match status" value="1"/>
</dbReference>
<evidence type="ECO:0000259" key="6">
    <source>
        <dbReference type="PROSITE" id="PS50405"/>
    </source>
</evidence>
<evidence type="ECO:0000259" key="5">
    <source>
        <dbReference type="PROSITE" id="PS50404"/>
    </source>
</evidence>
<name>A0A5C3QGT8_9AGAR</name>
<dbReference type="Pfam" id="PF00043">
    <property type="entry name" value="GST_C"/>
    <property type="match status" value="1"/>
</dbReference>
<dbReference type="InterPro" id="IPR040079">
    <property type="entry name" value="Glutathione_S-Trfase"/>
</dbReference>
<comment type="similarity">
    <text evidence="4">Belongs to the GST superfamily.</text>
</comment>
<dbReference type="GO" id="GO:0043295">
    <property type="term" value="F:glutathione binding"/>
    <property type="evidence" value="ECO:0007669"/>
    <property type="project" value="TreeGrafter"/>
</dbReference>
<evidence type="ECO:0000313" key="7">
    <source>
        <dbReference type="EMBL" id="TFK99378.1"/>
    </source>
</evidence>
<dbReference type="SFLD" id="SFLDS00019">
    <property type="entry name" value="Glutathione_Transferase_(cytos"/>
    <property type="match status" value="1"/>
</dbReference>
<dbReference type="Proteomes" id="UP000305067">
    <property type="component" value="Unassembled WGS sequence"/>
</dbReference>
<evidence type="ECO:0000256" key="1">
    <source>
        <dbReference type="ARBA" id="ARBA00012452"/>
    </source>
</evidence>
<dbReference type="Gene3D" id="1.20.1050.10">
    <property type="match status" value="1"/>
</dbReference>
<dbReference type="SUPFAM" id="SSF52833">
    <property type="entry name" value="Thioredoxin-like"/>
    <property type="match status" value="1"/>
</dbReference>
<evidence type="ECO:0000256" key="2">
    <source>
        <dbReference type="ARBA" id="ARBA00022679"/>
    </source>
</evidence>
<keyword evidence="8" id="KW-1185">Reference proteome</keyword>
<gene>
    <name evidence="7" type="ORF">BDV98DRAFT_571492</name>
</gene>
<feature type="domain" description="GST C-terminal" evidence="6">
    <location>
        <begin position="94"/>
        <end position="221"/>
    </location>
</feature>
<evidence type="ECO:0000313" key="8">
    <source>
        <dbReference type="Proteomes" id="UP000305067"/>
    </source>
</evidence>
<feature type="domain" description="GST N-terminal" evidence="5">
    <location>
        <begin position="1"/>
        <end position="82"/>
    </location>
</feature>
<dbReference type="EC" id="2.5.1.18" evidence="1"/>
<dbReference type="PANTHER" id="PTHR43900">
    <property type="entry name" value="GLUTATHIONE S-TRANSFERASE RHO"/>
    <property type="match status" value="1"/>
</dbReference>
<comment type="catalytic activity">
    <reaction evidence="3">
        <text>RX + glutathione = an S-substituted glutathione + a halide anion + H(+)</text>
        <dbReference type="Rhea" id="RHEA:16437"/>
        <dbReference type="ChEBI" id="CHEBI:15378"/>
        <dbReference type="ChEBI" id="CHEBI:16042"/>
        <dbReference type="ChEBI" id="CHEBI:17792"/>
        <dbReference type="ChEBI" id="CHEBI:57925"/>
        <dbReference type="ChEBI" id="CHEBI:90779"/>
        <dbReference type="EC" id="2.5.1.18"/>
    </reaction>
</comment>
<dbReference type="SUPFAM" id="SSF47616">
    <property type="entry name" value="GST C-terminal domain-like"/>
    <property type="match status" value="1"/>
</dbReference>
<dbReference type="InterPro" id="IPR036282">
    <property type="entry name" value="Glutathione-S-Trfase_C_sf"/>
</dbReference>
<dbReference type="GO" id="GO:0005737">
    <property type="term" value="C:cytoplasm"/>
    <property type="evidence" value="ECO:0007669"/>
    <property type="project" value="TreeGrafter"/>
</dbReference>
<dbReference type="InterPro" id="IPR036249">
    <property type="entry name" value="Thioredoxin-like_sf"/>
</dbReference>
<organism evidence="7 8">
    <name type="scientific">Pterulicium gracile</name>
    <dbReference type="NCBI Taxonomy" id="1884261"/>
    <lineage>
        <taxon>Eukaryota</taxon>
        <taxon>Fungi</taxon>
        <taxon>Dikarya</taxon>
        <taxon>Basidiomycota</taxon>
        <taxon>Agaricomycotina</taxon>
        <taxon>Agaricomycetes</taxon>
        <taxon>Agaricomycetidae</taxon>
        <taxon>Agaricales</taxon>
        <taxon>Pleurotineae</taxon>
        <taxon>Pterulaceae</taxon>
        <taxon>Pterulicium</taxon>
    </lineage>
</organism>
<protein>
    <recommendedName>
        <fullName evidence="1">glutathione transferase</fullName>
        <ecNumber evidence="1">2.5.1.18</ecNumber>
    </recommendedName>
</protein>
<dbReference type="InterPro" id="IPR004045">
    <property type="entry name" value="Glutathione_S-Trfase_N"/>
</dbReference>
<dbReference type="InterPro" id="IPR004046">
    <property type="entry name" value="GST_C"/>
</dbReference>
<dbReference type="GO" id="GO:0004364">
    <property type="term" value="F:glutathione transferase activity"/>
    <property type="evidence" value="ECO:0007669"/>
    <property type="project" value="UniProtKB-EC"/>
</dbReference>
<dbReference type="OrthoDB" id="249703at2759"/>
<reference evidence="7 8" key="1">
    <citation type="journal article" date="2019" name="Nat. Ecol. Evol.">
        <title>Megaphylogeny resolves global patterns of mushroom evolution.</title>
        <authorList>
            <person name="Varga T."/>
            <person name="Krizsan K."/>
            <person name="Foldi C."/>
            <person name="Dima B."/>
            <person name="Sanchez-Garcia M."/>
            <person name="Sanchez-Ramirez S."/>
            <person name="Szollosi G.J."/>
            <person name="Szarkandi J.G."/>
            <person name="Papp V."/>
            <person name="Albert L."/>
            <person name="Andreopoulos W."/>
            <person name="Angelini C."/>
            <person name="Antonin V."/>
            <person name="Barry K.W."/>
            <person name="Bougher N.L."/>
            <person name="Buchanan P."/>
            <person name="Buyck B."/>
            <person name="Bense V."/>
            <person name="Catcheside P."/>
            <person name="Chovatia M."/>
            <person name="Cooper J."/>
            <person name="Damon W."/>
            <person name="Desjardin D."/>
            <person name="Finy P."/>
            <person name="Geml J."/>
            <person name="Haridas S."/>
            <person name="Hughes K."/>
            <person name="Justo A."/>
            <person name="Karasinski D."/>
            <person name="Kautmanova I."/>
            <person name="Kiss B."/>
            <person name="Kocsube S."/>
            <person name="Kotiranta H."/>
            <person name="LaButti K.M."/>
            <person name="Lechner B.E."/>
            <person name="Liimatainen K."/>
            <person name="Lipzen A."/>
            <person name="Lukacs Z."/>
            <person name="Mihaltcheva S."/>
            <person name="Morgado L.N."/>
            <person name="Niskanen T."/>
            <person name="Noordeloos M.E."/>
            <person name="Ohm R.A."/>
            <person name="Ortiz-Santana B."/>
            <person name="Ovrebo C."/>
            <person name="Racz N."/>
            <person name="Riley R."/>
            <person name="Savchenko A."/>
            <person name="Shiryaev A."/>
            <person name="Soop K."/>
            <person name="Spirin V."/>
            <person name="Szebenyi C."/>
            <person name="Tomsovsky M."/>
            <person name="Tulloss R.E."/>
            <person name="Uehling J."/>
            <person name="Grigoriev I.V."/>
            <person name="Vagvolgyi C."/>
            <person name="Papp T."/>
            <person name="Martin F.M."/>
            <person name="Miettinen O."/>
            <person name="Hibbett D.S."/>
            <person name="Nagy L.G."/>
        </authorList>
    </citation>
    <scope>NUCLEOTIDE SEQUENCE [LARGE SCALE GENOMIC DNA]</scope>
    <source>
        <strain evidence="7 8">CBS 309.79</strain>
    </source>
</reference>
<dbReference type="GO" id="GO:0006749">
    <property type="term" value="P:glutathione metabolic process"/>
    <property type="evidence" value="ECO:0007669"/>
    <property type="project" value="TreeGrafter"/>
</dbReference>
<evidence type="ECO:0000256" key="3">
    <source>
        <dbReference type="ARBA" id="ARBA00047960"/>
    </source>
</evidence>
<dbReference type="PANTHER" id="PTHR43900:SF3">
    <property type="entry name" value="GLUTATHIONE S-TRANSFERASE RHO"/>
    <property type="match status" value="1"/>
</dbReference>
<keyword evidence="2 7" id="KW-0808">Transferase</keyword>
<sequence>MPITIYGSPLSPSTSLVELVLKELGVEYTSVTLNILTGENRTEKWKEVAPFGQVPWIDDDGLIIYEARAISRYLATKYKGQGTQLLPDTSTPEGLKTLAKFEQAASIEQSHFDPPAFAAIYEQIFKPMKKLTPDPAVTQEKLKVLDGKLAIYDFILGKQKYLAGEDVTLADLFHIPYGWQLDLAGFDSMSKHPNVARWWKDISSRQTWKDLNVGIIDLATL</sequence>
<dbReference type="PROSITE" id="PS50405">
    <property type="entry name" value="GST_CTER"/>
    <property type="match status" value="1"/>
</dbReference>
<dbReference type="EMBL" id="ML178834">
    <property type="protein sequence ID" value="TFK99378.1"/>
    <property type="molecule type" value="Genomic_DNA"/>
</dbReference>
<dbReference type="InterPro" id="IPR010987">
    <property type="entry name" value="Glutathione-S-Trfase_C-like"/>
</dbReference>
<proteinExistence type="inferred from homology"/>
<accession>A0A5C3QGT8</accession>
<dbReference type="FunFam" id="3.40.30.10:FF:000039">
    <property type="entry name" value="Glutathione S-transferase domain"/>
    <property type="match status" value="1"/>
</dbReference>
<dbReference type="Gene3D" id="3.40.30.10">
    <property type="entry name" value="Glutaredoxin"/>
    <property type="match status" value="1"/>
</dbReference>
<dbReference type="PROSITE" id="PS50404">
    <property type="entry name" value="GST_NTER"/>
    <property type="match status" value="1"/>
</dbReference>
<dbReference type="Pfam" id="PF02798">
    <property type="entry name" value="GST_N"/>
    <property type="match status" value="1"/>
</dbReference>
<evidence type="ECO:0000256" key="4">
    <source>
        <dbReference type="RuleBase" id="RU003494"/>
    </source>
</evidence>
<dbReference type="AlphaFoldDB" id="A0A5C3QGT8"/>